<sequence length="99" mass="10935">MSCLPFQIFSIFVLHQATKTSFMCTFRGCGTPHPFSAATGNLTWVKYVFVLDSNTFIRFTDLVWCIGTNKIVSKSTNPTLVILAGSITPGKINRAQKSI</sequence>
<dbReference type="EMBL" id="GBXM01079761">
    <property type="protein sequence ID" value="JAH28816.1"/>
    <property type="molecule type" value="Transcribed_RNA"/>
</dbReference>
<organism evidence="1">
    <name type="scientific">Anguilla anguilla</name>
    <name type="common">European freshwater eel</name>
    <name type="synonym">Muraena anguilla</name>
    <dbReference type="NCBI Taxonomy" id="7936"/>
    <lineage>
        <taxon>Eukaryota</taxon>
        <taxon>Metazoa</taxon>
        <taxon>Chordata</taxon>
        <taxon>Craniata</taxon>
        <taxon>Vertebrata</taxon>
        <taxon>Euteleostomi</taxon>
        <taxon>Actinopterygii</taxon>
        <taxon>Neopterygii</taxon>
        <taxon>Teleostei</taxon>
        <taxon>Anguilliformes</taxon>
        <taxon>Anguillidae</taxon>
        <taxon>Anguilla</taxon>
    </lineage>
</organism>
<reference evidence="1" key="2">
    <citation type="journal article" date="2015" name="Fish Shellfish Immunol.">
        <title>Early steps in the European eel (Anguilla anguilla)-Vibrio vulnificus interaction in the gills: Role of the RtxA13 toxin.</title>
        <authorList>
            <person name="Callol A."/>
            <person name="Pajuelo D."/>
            <person name="Ebbesson L."/>
            <person name="Teles M."/>
            <person name="MacKenzie S."/>
            <person name="Amaro C."/>
        </authorList>
    </citation>
    <scope>NUCLEOTIDE SEQUENCE</scope>
</reference>
<proteinExistence type="predicted"/>
<evidence type="ECO:0000313" key="1">
    <source>
        <dbReference type="EMBL" id="JAH40518.1"/>
    </source>
</evidence>
<dbReference type="AlphaFoldDB" id="A0A0E9SJ30"/>
<protein>
    <submittedName>
        <fullName evidence="1">Uncharacterized protein</fullName>
    </submittedName>
</protein>
<name>A0A0E9SJ30_ANGAN</name>
<dbReference type="EMBL" id="GBXM01068059">
    <property type="protein sequence ID" value="JAH40518.1"/>
    <property type="molecule type" value="Transcribed_RNA"/>
</dbReference>
<reference evidence="1" key="1">
    <citation type="submission" date="2014-11" db="EMBL/GenBank/DDBJ databases">
        <authorList>
            <person name="Amaro Gonzalez C."/>
        </authorList>
    </citation>
    <scope>NUCLEOTIDE SEQUENCE</scope>
</reference>
<accession>A0A0E9SJ30</accession>